<reference evidence="12" key="2">
    <citation type="submission" date="2022-10" db="EMBL/GenBank/DDBJ databases">
        <authorList>
            <consortium name="ENA_rothamsted_submissions"/>
            <consortium name="culmorum"/>
            <person name="King R."/>
        </authorList>
    </citation>
    <scope>NUCLEOTIDE SEQUENCE</scope>
</reference>
<dbReference type="GO" id="GO:0006516">
    <property type="term" value="P:glycoprotein catabolic process"/>
    <property type="evidence" value="ECO:0007669"/>
    <property type="project" value="TreeGrafter"/>
</dbReference>
<sequence length="956" mass="111645">MRRIFNSIKRSLVEQQIQSNTMRVILLLLISFSMLRHGTEATKIVSLNDNWILEQEIEAYVPNFRSVKKFNWEREIDSDNEAIKIENITIPSGIFTDLENAGITESILYGFNDRELRHYSYMNWIYSKSFIVTADDLNHEFVILTFHGLDTITKIILNDQLLGNTDNMFRRFKFGVKSFLIEGENKLAIHFESPVVAAKNIDETHINRTITPACPPDTYKGECHINLLRKMQASFAWDWGLAAPSMGIWKNVELELYDSLHFRDITYELNTFIPQPQSDGSSEIQVEETDQFWELDFIVHVEAGEANMTFEGVLIYELININGTHSMNFNVHTDQYGKAEIPINMKVNKNSVNLWWPNGYGDQQLYTFRARWEDLRVNGVNFYSRIFLVTEKEINVGFRTIELVQDLMENGLSFYFKVNGIPIFMKGSNWIPSHILPEKSANEDKIKELLQAARDAHMNMLRVWGGGVYESDYFYNLADKYGILIWQDMMFACAMYPTGDFLESVKYEIRDQIKRIQHHPSIALFATNNENEVALRQNWYDTKQFYKEFAEDYNVLYRTTIIGEIRKYDKKRTTLLSSPSNGNWNKDRDDYGISMDPQSAHFGDIHFYPMNTNSWNPTTFHTARFASEYGFQSYPQGWKEVTPENVTVMNLLNYRQHHPLNSTLITYLVQENINVNFESLNWEDQVYLSQLSQAIALKTETEVYRAGRGEFMYTMGALYWQLNDVWVAPSWSSIEYNGNFKIIQYWMESVFRPITLITQVRLLNKLTIYAVSDEIKVGPKPMSIKMNVYKWSGIEVIDTQSWTFEMKGNDVTLVDTIDLYKYMNDKGYDVYEYFMMFYLYEGSQNSSNAIAANFVFPGNYQYLKSMKDPNLTYEFTTNKCENEQHRISMTINIDSPALFVFIVLEHPEIKQYKLSKNGFIQVEPFITVQLTFSNPGCRSSIKADSLKIKTLNKFLM</sequence>
<keyword evidence="5" id="KW-0732">Signal</keyword>
<evidence type="ECO:0000313" key="13">
    <source>
        <dbReference type="Proteomes" id="UP001153620"/>
    </source>
</evidence>
<dbReference type="GO" id="GO:0005764">
    <property type="term" value="C:lysosome"/>
    <property type="evidence" value="ECO:0007669"/>
    <property type="project" value="UniProtKB-SubCell"/>
</dbReference>
<evidence type="ECO:0000256" key="3">
    <source>
        <dbReference type="ARBA" id="ARBA00007401"/>
    </source>
</evidence>
<dbReference type="InterPro" id="IPR050887">
    <property type="entry name" value="Beta-mannosidase_GH2"/>
</dbReference>
<comment type="similarity">
    <text evidence="3">Belongs to the glycosyl hydrolase 2 family.</text>
</comment>
<comment type="subcellular location">
    <subcellularLocation>
        <location evidence="2">Lysosome</location>
    </subcellularLocation>
</comment>
<dbReference type="Gene3D" id="2.60.120.260">
    <property type="entry name" value="Galactose-binding domain-like"/>
    <property type="match status" value="1"/>
</dbReference>
<keyword evidence="13" id="KW-1185">Reference proteome</keyword>
<gene>
    <name evidence="12" type="ORF">CHIRRI_LOCUS14559</name>
</gene>
<evidence type="ECO:0000256" key="1">
    <source>
        <dbReference type="ARBA" id="ARBA00000829"/>
    </source>
</evidence>
<dbReference type="Gene3D" id="2.60.40.10">
    <property type="entry name" value="Immunoglobulins"/>
    <property type="match status" value="1"/>
</dbReference>
<dbReference type="InterPro" id="IPR017853">
    <property type="entry name" value="GH"/>
</dbReference>
<dbReference type="PANTHER" id="PTHR43730:SF1">
    <property type="entry name" value="BETA-MANNOSIDASE"/>
    <property type="match status" value="1"/>
</dbReference>
<proteinExistence type="inferred from homology"/>
<dbReference type="InterPro" id="IPR008979">
    <property type="entry name" value="Galactose-bd-like_sf"/>
</dbReference>
<protein>
    <recommendedName>
        <fullName evidence="4">beta-mannosidase</fullName>
        <ecNumber evidence="4">3.2.1.25</ecNumber>
    </recommendedName>
    <alternativeName>
        <fullName evidence="10">Mannanase</fullName>
    </alternativeName>
</protein>
<keyword evidence="9" id="KW-0326">Glycosidase</keyword>
<dbReference type="InterPro" id="IPR054593">
    <property type="entry name" value="Beta-mannosidase-like_N2"/>
</dbReference>
<dbReference type="SUPFAM" id="SSF51445">
    <property type="entry name" value="(Trans)glycosidases"/>
    <property type="match status" value="1"/>
</dbReference>
<evidence type="ECO:0000256" key="4">
    <source>
        <dbReference type="ARBA" id="ARBA00012754"/>
    </source>
</evidence>
<dbReference type="EMBL" id="OU895880">
    <property type="protein sequence ID" value="CAH1735282.1"/>
    <property type="molecule type" value="Genomic_DNA"/>
</dbReference>
<feature type="domain" description="Beta-mannosidase-like galactose-binding" evidence="11">
    <location>
        <begin position="85"/>
        <end position="250"/>
    </location>
</feature>
<dbReference type="InterPro" id="IPR013783">
    <property type="entry name" value="Ig-like_fold"/>
</dbReference>
<keyword evidence="7" id="KW-0325">Glycoprotein</keyword>
<organism evidence="12 13">
    <name type="scientific">Chironomus riparius</name>
    <dbReference type="NCBI Taxonomy" id="315576"/>
    <lineage>
        <taxon>Eukaryota</taxon>
        <taxon>Metazoa</taxon>
        <taxon>Ecdysozoa</taxon>
        <taxon>Arthropoda</taxon>
        <taxon>Hexapoda</taxon>
        <taxon>Insecta</taxon>
        <taxon>Pterygota</taxon>
        <taxon>Neoptera</taxon>
        <taxon>Endopterygota</taxon>
        <taxon>Diptera</taxon>
        <taxon>Nematocera</taxon>
        <taxon>Chironomoidea</taxon>
        <taxon>Chironomidae</taxon>
        <taxon>Chironominae</taxon>
        <taxon>Chironomus</taxon>
    </lineage>
</organism>
<evidence type="ECO:0000256" key="2">
    <source>
        <dbReference type="ARBA" id="ARBA00004371"/>
    </source>
</evidence>
<evidence type="ECO:0000256" key="8">
    <source>
        <dbReference type="ARBA" id="ARBA00023228"/>
    </source>
</evidence>
<name>A0A9P0JBS8_9DIPT</name>
<reference evidence="12" key="1">
    <citation type="submission" date="2022-01" db="EMBL/GenBank/DDBJ databases">
        <authorList>
            <person name="King R."/>
        </authorList>
    </citation>
    <scope>NUCLEOTIDE SEQUENCE</scope>
</reference>
<evidence type="ECO:0000256" key="6">
    <source>
        <dbReference type="ARBA" id="ARBA00022801"/>
    </source>
</evidence>
<dbReference type="Proteomes" id="UP001153620">
    <property type="component" value="Chromosome 4"/>
</dbReference>
<dbReference type="Gene3D" id="3.20.20.80">
    <property type="entry name" value="Glycosidases"/>
    <property type="match status" value="1"/>
</dbReference>
<dbReference type="InterPro" id="IPR036156">
    <property type="entry name" value="Beta-gal/glucu_dom_sf"/>
</dbReference>
<evidence type="ECO:0000313" key="12">
    <source>
        <dbReference type="EMBL" id="CAH1735282.1"/>
    </source>
</evidence>
<dbReference type="FunFam" id="3.20.20.80:FF:000050">
    <property type="entry name" value="Beta-mannosidase B"/>
    <property type="match status" value="1"/>
</dbReference>
<evidence type="ECO:0000256" key="10">
    <source>
        <dbReference type="ARBA" id="ARBA00033445"/>
    </source>
</evidence>
<dbReference type="GO" id="GO:0004567">
    <property type="term" value="F:beta-mannosidase activity"/>
    <property type="evidence" value="ECO:0007669"/>
    <property type="project" value="UniProtKB-EC"/>
</dbReference>
<evidence type="ECO:0000259" key="11">
    <source>
        <dbReference type="Pfam" id="PF22666"/>
    </source>
</evidence>
<comment type="catalytic activity">
    <reaction evidence="1">
        <text>Hydrolysis of terminal, non-reducing beta-D-mannose residues in beta-D-mannosides.</text>
        <dbReference type="EC" id="3.2.1.25"/>
    </reaction>
</comment>
<dbReference type="SUPFAM" id="SSF49785">
    <property type="entry name" value="Galactose-binding domain-like"/>
    <property type="match status" value="1"/>
</dbReference>
<dbReference type="Pfam" id="PF22666">
    <property type="entry name" value="Glyco_hydro_2_N2"/>
    <property type="match status" value="1"/>
</dbReference>
<dbReference type="PANTHER" id="PTHR43730">
    <property type="entry name" value="BETA-MANNOSIDASE"/>
    <property type="match status" value="1"/>
</dbReference>
<evidence type="ECO:0000256" key="5">
    <source>
        <dbReference type="ARBA" id="ARBA00022729"/>
    </source>
</evidence>
<evidence type="ECO:0000256" key="7">
    <source>
        <dbReference type="ARBA" id="ARBA00023180"/>
    </source>
</evidence>
<keyword evidence="6" id="KW-0378">Hydrolase</keyword>
<dbReference type="FunFam" id="2.60.120.260:FF:000060">
    <property type="entry name" value="Probable beta-mannosidase"/>
    <property type="match status" value="1"/>
</dbReference>
<dbReference type="SUPFAM" id="SSF49303">
    <property type="entry name" value="beta-Galactosidase/glucuronidase domain"/>
    <property type="match status" value="1"/>
</dbReference>
<evidence type="ECO:0000256" key="9">
    <source>
        <dbReference type="ARBA" id="ARBA00023295"/>
    </source>
</evidence>
<dbReference type="EC" id="3.2.1.25" evidence="4"/>
<accession>A0A9P0JBS8</accession>
<keyword evidence="8" id="KW-0458">Lysosome</keyword>
<dbReference type="AlphaFoldDB" id="A0A9P0JBS8"/>